<feature type="region of interest" description="Disordered" evidence="1">
    <location>
        <begin position="116"/>
        <end position="155"/>
    </location>
</feature>
<evidence type="ECO:0000313" key="3">
    <source>
        <dbReference type="Proteomes" id="UP001430584"/>
    </source>
</evidence>
<accession>A0ABR3CH82</accession>
<gene>
    <name evidence="2" type="ORF">SLS55_005358</name>
</gene>
<dbReference type="Proteomes" id="UP001430584">
    <property type="component" value="Unassembled WGS sequence"/>
</dbReference>
<evidence type="ECO:0000256" key="1">
    <source>
        <dbReference type="SAM" id="MobiDB-lite"/>
    </source>
</evidence>
<feature type="region of interest" description="Disordered" evidence="1">
    <location>
        <begin position="1"/>
        <end position="27"/>
    </location>
</feature>
<organism evidence="2 3">
    <name type="scientific">Diplodia seriata</name>
    <dbReference type="NCBI Taxonomy" id="420778"/>
    <lineage>
        <taxon>Eukaryota</taxon>
        <taxon>Fungi</taxon>
        <taxon>Dikarya</taxon>
        <taxon>Ascomycota</taxon>
        <taxon>Pezizomycotina</taxon>
        <taxon>Dothideomycetes</taxon>
        <taxon>Dothideomycetes incertae sedis</taxon>
        <taxon>Botryosphaeriales</taxon>
        <taxon>Botryosphaeriaceae</taxon>
        <taxon>Diplodia</taxon>
    </lineage>
</organism>
<protein>
    <submittedName>
        <fullName evidence="2">Uncharacterized protein</fullName>
    </submittedName>
</protein>
<sequence length="241" mass="27784">MTTTLHRSALTPISPPPPTTHPLSNRRTNCGKPIYRFSYGRDTIALATPCFEPHCNICTLRQPAVGIYDDNNSAAPTSAARLSEDELRYRKTACYRSVKEQLRRISQLHVSNAMPVKTRKRTGGAVQSGRVEKKKWNKMTEVKRESPSPQQRETNSRYALRFTRRRLVVRFRHRLSAFRTLLSSEKQSPKQKQLLVLKFENHVERFARLAKELERKAAVPKEGQKLFLIIGKGDTLRCLWK</sequence>
<evidence type="ECO:0000313" key="2">
    <source>
        <dbReference type="EMBL" id="KAL0259621.1"/>
    </source>
</evidence>
<dbReference type="GeneID" id="92009443"/>
<proteinExistence type="predicted"/>
<comment type="caution">
    <text evidence="2">The sequence shown here is derived from an EMBL/GenBank/DDBJ whole genome shotgun (WGS) entry which is preliminary data.</text>
</comment>
<keyword evidence="3" id="KW-1185">Reference proteome</keyword>
<dbReference type="RefSeq" id="XP_066632650.1">
    <property type="nucleotide sequence ID" value="XM_066776808.1"/>
</dbReference>
<dbReference type="EMBL" id="JAJVCZ030000005">
    <property type="protein sequence ID" value="KAL0259621.1"/>
    <property type="molecule type" value="Genomic_DNA"/>
</dbReference>
<name>A0ABR3CH82_9PEZI</name>
<reference evidence="2 3" key="1">
    <citation type="submission" date="2024-02" db="EMBL/GenBank/DDBJ databases">
        <title>De novo assembly and annotation of 12 fungi associated with fruit tree decline syndrome in Ontario, Canada.</title>
        <authorList>
            <person name="Sulman M."/>
            <person name="Ellouze W."/>
            <person name="Ilyukhin E."/>
        </authorList>
    </citation>
    <scope>NUCLEOTIDE SEQUENCE [LARGE SCALE GENOMIC DNA]</scope>
    <source>
        <strain evidence="2 3">FDS-637</strain>
    </source>
</reference>